<evidence type="ECO:0008006" key="4">
    <source>
        <dbReference type="Google" id="ProtNLM"/>
    </source>
</evidence>
<dbReference type="Proteomes" id="UP001501509">
    <property type="component" value="Unassembled WGS sequence"/>
</dbReference>
<evidence type="ECO:0000313" key="3">
    <source>
        <dbReference type="Proteomes" id="UP001501509"/>
    </source>
</evidence>
<comment type="caution">
    <text evidence="2">The sequence shown here is derived from an EMBL/GenBank/DDBJ whole genome shotgun (WGS) entry which is preliminary data.</text>
</comment>
<keyword evidence="3" id="KW-1185">Reference proteome</keyword>
<gene>
    <name evidence="2" type="ORF">GCM10010411_03170</name>
</gene>
<dbReference type="EMBL" id="BAAATD010000001">
    <property type="protein sequence ID" value="GAA2574583.1"/>
    <property type="molecule type" value="Genomic_DNA"/>
</dbReference>
<proteinExistence type="predicted"/>
<sequence length="77" mass="8476">MAGLLPYSIQKYARGRRCGIPNKKENMGLPKYGPVRNPLLNVTLWNGSSRWDGLDGGPGLTAVRTESDRAGQRVPHE</sequence>
<organism evidence="2 3">
    <name type="scientific">Actinomadura fulvescens</name>
    <dbReference type="NCBI Taxonomy" id="46160"/>
    <lineage>
        <taxon>Bacteria</taxon>
        <taxon>Bacillati</taxon>
        <taxon>Actinomycetota</taxon>
        <taxon>Actinomycetes</taxon>
        <taxon>Streptosporangiales</taxon>
        <taxon>Thermomonosporaceae</taxon>
        <taxon>Actinomadura</taxon>
    </lineage>
</organism>
<evidence type="ECO:0000256" key="1">
    <source>
        <dbReference type="SAM" id="MobiDB-lite"/>
    </source>
</evidence>
<accession>A0ABN3PAU9</accession>
<feature type="region of interest" description="Disordered" evidence="1">
    <location>
        <begin position="50"/>
        <end position="77"/>
    </location>
</feature>
<evidence type="ECO:0000313" key="2">
    <source>
        <dbReference type="EMBL" id="GAA2574583.1"/>
    </source>
</evidence>
<reference evidence="2 3" key="1">
    <citation type="journal article" date="2019" name="Int. J. Syst. Evol. Microbiol.">
        <title>The Global Catalogue of Microorganisms (GCM) 10K type strain sequencing project: providing services to taxonomists for standard genome sequencing and annotation.</title>
        <authorList>
            <consortium name="The Broad Institute Genomics Platform"/>
            <consortium name="The Broad Institute Genome Sequencing Center for Infectious Disease"/>
            <person name="Wu L."/>
            <person name="Ma J."/>
        </authorList>
    </citation>
    <scope>NUCLEOTIDE SEQUENCE [LARGE SCALE GENOMIC DNA]</scope>
    <source>
        <strain evidence="2 3">JCM 6833</strain>
    </source>
</reference>
<name>A0ABN3PAU9_9ACTN</name>
<feature type="compositionally biased region" description="Basic and acidic residues" evidence="1">
    <location>
        <begin position="65"/>
        <end position="77"/>
    </location>
</feature>
<protein>
    <recommendedName>
        <fullName evidence="4">Transposase</fullName>
    </recommendedName>
</protein>